<evidence type="ECO:0000256" key="1">
    <source>
        <dbReference type="SAM" id="MobiDB-lite"/>
    </source>
</evidence>
<reference evidence="2 3" key="1">
    <citation type="submission" date="2020-01" db="EMBL/GenBank/DDBJ databases">
        <authorList>
            <person name="Sanchez-Estrada R."/>
            <person name="Gonzalez-Y-Merchand J.A."/>
            <person name="Rivera-Gutierrez S."/>
        </authorList>
    </citation>
    <scope>NUCLEOTIDE SEQUENCE [LARGE SCALE GENOMIC DNA]</scope>
    <source>
        <strain evidence="2 3">CST 7247</strain>
    </source>
</reference>
<feature type="region of interest" description="Disordered" evidence="1">
    <location>
        <begin position="68"/>
        <end position="91"/>
    </location>
</feature>
<evidence type="ECO:0000313" key="3">
    <source>
        <dbReference type="Proteomes" id="UP000466523"/>
    </source>
</evidence>
<accession>A0A7K3LGS7</accession>
<organism evidence="2 3">
    <name type="scientific">Mycolicibacter kumamotonensis</name>
    <dbReference type="NCBI Taxonomy" id="354243"/>
    <lineage>
        <taxon>Bacteria</taxon>
        <taxon>Bacillati</taxon>
        <taxon>Actinomycetota</taxon>
        <taxon>Actinomycetes</taxon>
        <taxon>Mycobacteriales</taxon>
        <taxon>Mycobacteriaceae</taxon>
        <taxon>Mycolicibacter</taxon>
    </lineage>
</organism>
<evidence type="ECO:0000313" key="2">
    <source>
        <dbReference type="EMBL" id="NDJ91542.1"/>
    </source>
</evidence>
<protein>
    <submittedName>
        <fullName evidence="2">Uncharacterized protein</fullName>
    </submittedName>
</protein>
<dbReference type="RefSeq" id="WP_162113121.1">
    <property type="nucleotide sequence ID" value="NZ_JAACYR010000100.1"/>
</dbReference>
<proteinExistence type="predicted"/>
<gene>
    <name evidence="2" type="ORF">GWR20_20735</name>
</gene>
<name>A0A7K3LGS7_9MYCO</name>
<dbReference type="SUPFAM" id="SSF140453">
    <property type="entry name" value="EsxAB dimer-like"/>
    <property type="match status" value="1"/>
</dbReference>
<dbReference type="InterPro" id="IPR036689">
    <property type="entry name" value="ESAT-6-like_sf"/>
</dbReference>
<feature type="compositionally biased region" description="Basic and acidic residues" evidence="1">
    <location>
        <begin position="72"/>
        <end position="91"/>
    </location>
</feature>
<dbReference type="AlphaFoldDB" id="A0A7K3LGS7"/>
<sequence>MTTPGLRVVPDGLRALAQRCDALAGQVRASLPTMASPSWQASGAVWEGSAAHGMQERTAADAVTVRTPVPIPDHHDRAGDADRAIDGDRAA</sequence>
<dbReference type="Proteomes" id="UP000466523">
    <property type="component" value="Unassembled WGS sequence"/>
</dbReference>
<dbReference type="EMBL" id="JAACYR010000100">
    <property type="protein sequence ID" value="NDJ91542.1"/>
    <property type="molecule type" value="Genomic_DNA"/>
</dbReference>
<comment type="caution">
    <text evidence="2">The sequence shown here is derived from an EMBL/GenBank/DDBJ whole genome shotgun (WGS) entry which is preliminary data.</text>
</comment>